<dbReference type="PANTHER" id="PTHR13610">
    <property type="entry name" value="METHYLTRANSFERASE DOMAIN-CONTAINING PROTEIN"/>
    <property type="match status" value="1"/>
</dbReference>
<feature type="transmembrane region" description="Helical" evidence="5">
    <location>
        <begin position="9"/>
        <end position="31"/>
    </location>
</feature>
<evidence type="ECO:0008006" key="8">
    <source>
        <dbReference type="Google" id="ProtNLM"/>
    </source>
</evidence>
<dbReference type="AlphaFoldDB" id="A0A177AS10"/>
<comment type="similarity">
    <text evidence="1">Belongs to the ANT/ATPSC lysine N-methyltransferase family.</text>
</comment>
<dbReference type="GO" id="GO:0005739">
    <property type="term" value="C:mitochondrion"/>
    <property type="evidence" value="ECO:0007669"/>
    <property type="project" value="TreeGrafter"/>
</dbReference>
<dbReference type="Proteomes" id="UP000078046">
    <property type="component" value="Unassembled WGS sequence"/>
</dbReference>
<dbReference type="SUPFAM" id="SSF53335">
    <property type="entry name" value="S-adenosyl-L-methionine-dependent methyltransferases"/>
    <property type="match status" value="1"/>
</dbReference>
<comment type="caution">
    <text evidence="6">The sequence shown here is derived from an EMBL/GenBank/DDBJ whole genome shotgun (WGS) entry which is preliminary data.</text>
</comment>
<dbReference type="GO" id="GO:1905706">
    <property type="term" value="P:regulation of mitochondrial ATP synthesis coupled proton transport"/>
    <property type="evidence" value="ECO:0007669"/>
    <property type="project" value="TreeGrafter"/>
</dbReference>
<protein>
    <recommendedName>
        <fullName evidence="8">Protein FAM173B</fullName>
    </recommendedName>
</protein>
<keyword evidence="5" id="KW-1133">Transmembrane helix</keyword>
<organism evidence="6 7">
    <name type="scientific">Intoshia linei</name>
    <dbReference type="NCBI Taxonomy" id="1819745"/>
    <lineage>
        <taxon>Eukaryota</taxon>
        <taxon>Metazoa</taxon>
        <taxon>Spiralia</taxon>
        <taxon>Lophotrochozoa</taxon>
        <taxon>Mesozoa</taxon>
        <taxon>Orthonectida</taxon>
        <taxon>Rhopaluridae</taxon>
        <taxon>Intoshia</taxon>
    </lineage>
</organism>
<gene>
    <name evidence="6" type="ORF">A3Q56_07664</name>
</gene>
<keyword evidence="4" id="KW-0949">S-adenosyl-L-methionine</keyword>
<keyword evidence="3" id="KW-0808">Transferase</keyword>
<evidence type="ECO:0000313" key="6">
    <source>
        <dbReference type="EMBL" id="OAF64610.1"/>
    </source>
</evidence>
<keyword evidence="5" id="KW-0472">Membrane</keyword>
<evidence type="ECO:0000256" key="2">
    <source>
        <dbReference type="ARBA" id="ARBA00022603"/>
    </source>
</evidence>
<dbReference type="GO" id="GO:0016279">
    <property type="term" value="F:protein-lysine N-methyltransferase activity"/>
    <property type="evidence" value="ECO:0007669"/>
    <property type="project" value="InterPro"/>
</dbReference>
<dbReference type="Gene3D" id="3.40.50.150">
    <property type="entry name" value="Vaccinia Virus protein VP39"/>
    <property type="match status" value="1"/>
</dbReference>
<keyword evidence="2" id="KW-0489">Methyltransferase</keyword>
<dbReference type="PANTHER" id="PTHR13610:SF9">
    <property type="entry name" value="FI06469P"/>
    <property type="match status" value="1"/>
</dbReference>
<evidence type="ECO:0000256" key="3">
    <source>
        <dbReference type="ARBA" id="ARBA00022679"/>
    </source>
</evidence>
<keyword evidence="7" id="KW-1185">Reference proteome</keyword>
<dbReference type="InterPro" id="IPR029063">
    <property type="entry name" value="SAM-dependent_MTases_sf"/>
</dbReference>
<evidence type="ECO:0000256" key="4">
    <source>
        <dbReference type="ARBA" id="ARBA00022691"/>
    </source>
</evidence>
<accession>A0A177AS10</accession>
<dbReference type="OrthoDB" id="66144at2759"/>
<dbReference type="GO" id="GO:0032259">
    <property type="term" value="P:methylation"/>
    <property type="evidence" value="ECO:0007669"/>
    <property type="project" value="UniProtKB-KW"/>
</dbReference>
<evidence type="ECO:0000256" key="1">
    <source>
        <dbReference type="ARBA" id="ARBA00010633"/>
    </source>
</evidence>
<evidence type="ECO:0000256" key="5">
    <source>
        <dbReference type="SAM" id="Phobius"/>
    </source>
</evidence>
<keyword evidence="5" id="KW-0812">Transmembrane</keyword>
<dbReference type="EMBL" id="LWCA01001721">
    <property type="protein sequence ID" value="OAF64610.1"/>
    <property type="molecule type" value="Genomic_DNA"/>
</dbReference>
<proteinExistence type="inferred from homology"/>
<evidence type="ECO:0000313" key="7">
    <source>
        <dbReference type="Proteomes" id="UP000078046"/>
    </source>
</evidence>
<sequence length="192" mass="22029">MENSKKRNALILAGLCGSIGAGILVVSYSFVAPAFRKICLPYVPATNIQISNVINVLKKSNNNNLLKMNKFLDIGSGDGRIIFNMASHNIFKELHGVEFNFWLCNWSRFKIFGKTNSFKIKFFNRNLWKFDISKYDCMVLFGVDQMMSKIEKYFESNASKGTLLICCRFNLPNMKPCQSYGNGIDKVWLYRK</sequence>
<dbReference type="InterPro" id="IPR026170">
    <property type="entry name" value="FAM173A/B"/>
</dbReference>
<name>A0A177AS10_9BILA</name>
<reference evidence="6 7" key="1">
    <citation type="submission" date="2016-04" db="EMBL/GenBank/DDBJ databases">
        <title>The genome of Intoshia linei affirms orthonectids as highly simplified spiralians.</title>
        <authorList>
            <person name="Mikhailov K.V."/>
            <person name="Slusarev G.S."/>
            <person name="Nikitin M.A."/>
            <person name="Logacheva M.D."/>
            <person name="Penin A."/>
            <person name="Aleoshin V."/>
            <person name="Panchin Y.V."/>
        </authorList>
    </citation>
    <scope>NUCLEOTIDE SEQUENCE [LARGE SCALE GENOMIC DNA]</scope>
    <source>
        <strain evidence="6">Intl2013</strain>
        <tissue evidence="6">Whole animal</tissue>
    </source>
</reference>